<feature type="transmembrane region" description="Helical" evidence="5">
    <location>
        <begin position="148"/>
        <end position="170"/>
    </location>
</feature>
<name>A0A381YPS9_9ZZZZ</name>
<dbReference type="PANTHER" id="PTHR32322">
    <property type="entry name" value="INNER MEMBRANE TRANSPORTER"/>
    <property type="match status" value="1"/>
</dbReference>
<feature type="domain" description="EamA" evidence="6">
    <location>
        <begin position="11"/>
        <end position="140"/>
    </location>
</feature>
<dbReference type="SUPFAM" id="SSF103481">
    <property type="entry name" value="Multidrug resistance efflux transporter EmrE"/>
    <property type="match status" value="2"/>
</dbReference>
<gene>
    <name evidence="7" type="ORF">METZ01_LOCUS131882</name>
</gene>
<feature type="transmembrane region" description="Helical" evidence="5">
    <location>
        <begin position="97"/>
        <end position="117"/>
    </location>
</feature>
<dbReference type="AlphaFoldDB" id="A0A381YPS9"/>
<feature type="transmembrane region" description="Helical" evidence="5">
    <location>
        <begin position="239"/>
        <end position="258"/>
    </location>
</feature>
<keyword evidence="4 5" id="KW-0472">Membrane</keyword>
<accession>A0A381YPS9</accession>
<feature type="transmembrane region" description="Helical" evidence="5">
    <location>
        <begin position="68"/>
        <end position="91"/>
    </location>
</feature>
<keyword evidence="3 5" id="KW-1133">Transmembrane helix</keyword>
<feature type="transmembrane region" description="Helical" evidence="5">
    <location>
        <begin position="33"/>
        <end position="56"/>
    </location>
</feature>
<dbReference type="PANTHER" id="PTHR32322:SF2">
    <property type="entry name" value="EAMA DOMAIN-CONTAINING PROTEIN"/>
    <property type="match status" value="1"/>
</dbReference>
<dbReference type="InterPro" id="IPR037185">
    <property type="entry name" value="EmrE-like"/>
</dbReference>
<evidence type="ECO:0000313" key="7">
    <source>
        <dbReference type="EMBL" id="SVA79028.1"/>
    </source>
</evidence>
<organism evidence="7">
    <name type="scientific">marine metagenome</name>
    <dbReference type="NCBI Taxonomy" id="408172"/>
    <lineage>
        <taxon>unclassified sequences</taxon>
        <taxon>metagenomes</taxon>
        <taxon>ecological metagenomes</taxon>
    </lineage>
</organism>
<feature type="transmembrane region" description="Helical" evidence="5">
    <location>
        <begin position="177"/>
        <end position="198"/>
    </location>
</feature>
<evidence type="ECO:0000256" key="2">
    <source>
        <dbReference type="ARBA" id="ARBA00022692"/>
    </source>
</evidence>
<dbReference type="EMBL" id="UINC01018752">
    <property type="protein sequence ID" value="SVA79028.1"/>
    <property type="molecule type" value="Genomic_DNA"/>
</dbReference>
<dbReference type="GO" id="GO:0016020">
    <property type="term" value="C:membrane"/>
    <property type="evidence" value="ECO:0007669"/>
    <property type="project" value="UniProtKB-SubCell"/>
</dbReference>
<evidence type="ECO:0000256" key="3">
    <source>
        <dbReference type="ARBA" id="ARBA00022989"/>
    </source>
</evidence>
<keyword evidence="2 5" id="KW-0812">Transmembrane</keyword>
<protein>
    <recommendedName>
        <fullName evidence="6">EamA domain-containing protein</fullName>
    </recommendedName>
</protein>
<feature type="transmembrane region" description="Helical" evidence="5">
    <location>
        <begin position="124"/>
        <end position="142"/>
    </location>
</feature>
<evidence type="ECO:0000256" key="5">
    <source>
        <dbReference type="SAM" id="Phobius"/>
    </source>
</evidence>
<feature type="transmembrane region" description="Helical" evidence="5">
    <location>
        <begin position="7"/>
        <end position="27"/>
    </location>
</feature>
<reference evidence="7" key="1">
    <citation type="submission" date="2018-05" db="EMBL/GenBank/DDBJ databases">
        <authorList>
            <person name="Lanie J.A."/>
            <person name="Ng W.-L."/>
            <person name="Kazmierczak K.M."/>
            <person name="Andrzejewski T.M."/>
            <person name="Davidsen T.M."/>
            <person name="Wayne K.J."/>
            <person name="Tettelin H."/>
            <person name="Glass J.I."/>
            <person name="Rusch D."/>
            <person name="Podicherti R."/>
            <person name="Tsui H.-C.T."/>
            <person name="Winkler M.E."/>
        </authorList>
    </citation>
    <scope>NUCLEOTIDE SEQUENCE</scope>
</reference>
<dbReference type="Pfam" id="PF00892">
    <property type="entry name" value="EamA"/>
    <property type="match status" value="2"/>
</dbReference>
<proteinExistence type="predicted"/>
<dbReference type="InterPro" id="IPR050638">
    <property type="entry name" value="AA-Vitamin_Transporters"/>
</dbReference>
<evidence type="ECO:0000256" key="1">
    <source>
        <dbReference type="ARBA" id="ARBA00004141"/>
    </source>
</evidence>
<feature type="transmembrane region" description="Helical" evidence="5">
    <location>
        <begin position="210"/>
        <end position="232"/>
    </location>
</feature>
<feature type="non-terminal residue" evidence="7">
    <location>
        <position position="1"/>
    </location>
</feature>
<sequence>VNQHRSALDWLYIVMLSALWGSAFVFIKIAAPAIGAVGLVFARLVLASLLLGALFIRKEHFKMIKENIFPIILIGTTNVALPFYCFSYAALEINASTMSVINGSTPLFAFLFSILWLNFQFKWFQFLGILIGMSGLVVFVGYESLEFSRLPILVAMVGAAMYGLSMSYIYKLNVVDTGVMAAVTMVAATIMITPFLLLDPIIMDNWDLKVVGSVVFLGIFCTGLAYLPYFILIKRVGPISTSLVALLVPIFGMLWAYLLLKETITLTMLGGCLLIIMGVLLTNLRGNESSKNLNKN</sequence>
<evidence type="ECO:0000256" key="4">
    <source>
        <dbReference type="ARBA" id="ARBA00023136"/>
    </source>
</evidence>
<dbReference type="InterPro" id="IPR000620">
    <property type="entry name" value="EamA_dom"/>
</dbReference>
<evidence type="ECO:0000259" key="6">
    <source>
        <dbReference type="Pfam" id="PF00892"/>
    </source>
</evidence>
<feature type="transmembrane region" description="Helical" evidence="5">
    <location>
        <begin position="264"/>
        <end position="284"/>
    </location>
</feature>
<feature type="domain" description="EamA" evidence="6">
    <location>
        <begin position="152"/>
        <end position="283"/>
    </location>
</feature>
<comment type="subcellular location">
    <subcellularLocation>
        <location evidence="1">Membrane</location>
        <topology evidence="1">Multi-pass membrane protein</topology>
    </subcellularLocation>
</comment>